<feature type="domain" description="RNA polymerase Rpb1" evidence="10">
    <location>
        <begin position="91"/>
        <end position="168"/>
    </location>
</feature>
<accession>A0A097KL82</accession>
<dbReference type="InterPro" id="IPR038120">
    <property type="entry name" value="Rpb1_funnel_sf"/>
</dbReference>
<geneLocation type="chloroplast" evidence="11"/>
<dbReference type="EMBL" id="KM462867">
    <property type="protein sequence ID" value="AIT93931.1"/>
    <property type="molecule type" value="Genomic_DNA"/>
</dbReference>
<proteinExistence type="inferred from homology"/>
<evidence type="ECO:0000256" key="8">
    <source>
        <dbReference type="HAMAP-Rule" id="MF_01324"/>
    </source>
</evidence>
<keyword evidence="7 8" id="KW-0804">Transcription</keyword>
<dbReference type="Gene3D" id="1.10.150.390">
    <property type="match status" value="1"/>
</dbReference>
<feature type="binding site" evidence="8">
    <location>
        <position position="219"/>
    </location>
    <ligand>
        <name>Zn(2+)</name>
        <dbReference type="ChEBI" id="CHEBI:29105"/>
    </ligand>
</feature>
<evidence type="ECO:0000256" key="7">
    <source>
        <dbReference type="ARBA" id="ARBA00023163"/>
    </source>
</evidence>
<dbReference type="PANTHER" id="PTHR19376:SF68">
    <property type="entry name" value="DNA-DIRECTED RNA POLYMERASE SUBUNIT BETA"/>
    <property type="match status" value="1"/>
</dbReference>
<evidence type="ECO:0000259" key="10">
    <source>
        <dbReference type="Pfam" id="PF05000"/>
    </source>
</evidence>
<reference evidence="11" key="1">
    <citation type="journal article" date="2014" name="BMC Evol. Biol.">
        <title>Chloroplast phylogenomic analysis resolves deep-level relationships within the green algal class Trebouxiophyceae.</title>
        <authorList>
            <person name="Lemieux C."/>
            <person name="Otis C."/>
            <person name="Turmel M."/>
        </authorList>
    </citation>
    <scope>NUCLEOTIDE SEQUENCE</scope>
</reference>
<name>A0A097KL82_9CHLO</name>
<evidence type="ECO:0000259" key="9">
    <source>
        <dbReference type="Pfam" id="PF04998"/>
    </source>
</evidence>
<keyword evidence="6 8" id="KW-0862">Zinc</keyword>
<dbReference type="InterPro" id="IPR007081">
    <property type="entry name" value="RNA_pol_Rpb1_5"/>
</dbReference>
<dbReference type="InterPro" id="IPR007083">
    <property type="entry name" value="RNA_pol_Rpb1_4"/>
</dbReference>
<comment type="subcellular location">
    <subcellularLocation>
        <location evidence="8">Plastid</location>
        <location evidence="8">Chloroplast</location>
    </subcellularLocation>
</comment>
<feature type="binding site" evidence="8">
    <location>
        <position position="293"/>
    </location>
    <ligand>
        <name>Zn(2+)</name>
        <dbReference type="ChEBI" id="CHEBI:29105"/>
    </ligand>
</feature>
<gene>
    <name evidence="8 11" type="primary">rpoC2</name>
</gene>
<evidence type="ECO:0000256" key="1">
    <source>
        <dbReference type="ARBA" id="ARBA00022478"/>
    </source>
</evidence>
<dbReference type="Gene3D" id="1.10.132.30">
    <property type="match status" value="1"/>
</dbReference>
<keyword evidence="5 8" id="KW-0479">Metal-binding</keyword>
<dbReference type="InterPro" id="IPR045867">
    <property type="entry name" value="DNA-dir_RpoC_beta_prime"/>
</dbReference>
<dbReference type="AlphaFoldDB" id="A0A097KL82"/>
<keyword evidence="2 11" id="KW-0934">Plastid</keyword>
<feature type="domain" description="RNA polymerase Rpb1" evidence="9">
    <location>
        <begin position="171"/>
        <end position="399"/>
    </location>
</feature>
<comment type="similarity">
    <text evidence="8">Belongs to the RNA polymerase beta' chain family. RpoC2 subfamily.</text>
</comment>
<feature type="binding site" evidence="8">
    <location>
        <position position="286"/>
    </location>
    <ligand>
        <name>Zn(2+)</name>
        <dbReference type="ChEBI" id="CHEBI:29105"/>
    </ligand>
</feature>
<dbReference type="Gene3D" id="1.10.274.100">
    <property type="entry name" value="RNA polymerase Rpb1, domain 3"/>
    <property type="match status" value="1"/>
</dbReference>
<keyword evidence="3 8" id="KW-0808">Transferase</keyword>
<dbReference type="RefSeq" id="YP_009105254.1">
    <property type="nucleotide sequence ID" value="NC_025530.1"/>
</dbReference>
<dbReference type="SUPFAM" id="SSF64484">
    <property type="entry name" value="beta and beta-prime subunits of DNA dependent RNA-polymerase"/>
    <property type="match status" value="1"/>
</dbReference>
<comment type="function">
    <text evidence="8">DNA-dependent RNA polymerase catalyzes the transcription of DNA into RNA using the four ribonucleoside triphosphates as substrates.</text>
</comment>
<dbReference type="EC" id="2.7.7.6" evidence="8"/>
<keyword evidence="11" id="KW-0150">Chloroplast</keyword>
<keyword evidence="1 8" id="KW-0240">DNA-directed RNA polymerase</keyword>
<dbReference type="GO" id="GO:0008270">
    <property type="term" value="F:zinc ion binding"/>
    <property type="evidence" value="ECO:0007669"/>
    <property type="project" value="UniProtKB-UniRule"/>
</dbReference>
<evidence type="ECO:0000256" key="2">
    <source>
        <dbReference type="ARBA" id="ARBA00022640"/>
    </source>
</evidence>
<feature type="binding site" evidence="8">
    <location>
        <position position="296"/>
    </location>
    <ligand>
        <name>Zn(2+)</name>
        <dbReference type="ChEBI" id="CHEBI:29105"/>
    </ligand>
</feature>
<keyword evidence="4 8" id="KW-0548">Nucleotidyltransferase</keyword>
<dbReference type="HAMAP" id="MF_01324">
    <property type="entry name" value="RNApol_bact_RpoC2"/>
    <property type="match status" value="1"/>
</dbReference>
<evidence type="ECO:0000256" key="4">
    <source>
        <dbReference type="ARBA" id="ARBA00022695"/>
    </source>
</evidence>
<dbReference type="PANTHER" id="PTHR19376">
    <property type="entry name" value="DNA-DIRECTED RNA POLYMERASE"/>
    <property type="match status" value="1"/>
</dbReference>
<dbReference type="Gene3D" id="1.10.1790.20">
    <property type="match status" value="1"/>
</dbReference>
<dbReference type="GO" id="GO:0009507">
    <property type="term" value="C:chloroplast"/>
    <property type="evidence" value="ECO:0007669"/>
    <property type="project" value="UniProtKB-SubCell"/>
</dbReference>
<dbReference type="GO" id="GO:0000428">
    <property type="term" value="C:DNA-directed RNA polymerase complex"/>
    <property type="evidence" value="ECO:0007669"/>
    <property type="project" value="UniProtKB-KW"/>
</dbReference>
<feature type="domain" description="RNA polymerase Rpb1" evidence="9">
    <location>
        <begin position="1077"/>
        <end position="1163"/>
    </location>
</feature>
<comment type="cofactor">
    <cofactor evidence="8">
        <name>Zn(2+)</name>
        <dbReference type="ChEBI" id="CHEBI:29105"/>
    </cofactor>
    <text evidence="8">Binds 1 Zn(2+) ion per subunit.</text>
</comment>
<protein>
    <recommendedName>
        <fullName evidence="8">DNA-directed RNA polymerase subunit beta''</fullName>
        <ecNumber evidence="8">2.7.7.6</ecNumber>
    </recommendedName>
    <alternativeName>
        <fullName evidence="8">PEP</fullName>
    </alternativeName>
    <alternativeName>
        <fullName evidence="8">Plastid-encoded RNA polymerase subunit beta''</fullName>
        <shortName evidence="8">RNA polymerase subunit beta''</shortName>
    </alternativeName>
</protein>
<evidence type="ECO:0000256" key="5">
    <source>
        <dbReference type="ARBA" id="ARBA00022723"/>
    </source>
</evidence>
<dbReference type="GO" id="GO:0006351">
    <property type="term" value="P:DNA-templated transcription"/>
    <property type="evidence" value="ECO:0007669"/>
    <property type="project" value="UniProtKB-UniRule"/>
</dbReference>
<dbReference type="InterPro" id="IPR042102">
    <property type="entry name" value="RNA_pol_Rpb1_3_sf"/>
</dbReference>
<dbReference type="GeneID" id="22159100"/>
<evidence type="ECO:0000256" key="3">
    <source>
        <dbReference type="ARBA" id="ARBA00022679"/>
    </source>
</evidence>
<evidence type="ECO:0000313" key="11">
    <source>
        <dbReference type="EMBL" id="AIT93931.1"/>
    </source>
</evidence>
<dbReference type="NCBIfam" id="TIGR02388">
    <property type="entry name" value="rpoC2_cyan"/>
    <property type="match status" value="1"/>
</dbReference>
<dbReference type="GO" id="GO:0003899">
    <property type="term" value="F:DNA-directed RNA polymerase activity"/>
    <property type="evidence" value="ECO:0007669"/>
    <property type="project" value="UniProtKB-UniRule"/>
</dbReference>
<dbReference type="Pfam" id="PF05000">
    <property type="entry name" value="RNA_pol_Rpb1_4"/>
    <property type="match status" value="1"/>
</dbReference>
<dbReference type="Pfam" id="PF04998">
    <property type="entry name" value="RNA_pol_Rpb1_5"/>
    <property type="match status" value="2"/>
</dbReference>
<organism evidence="11">
    <name type="scientific">Pedinomonas tuberculata</name>
    <dbReference type="NCBI Taxonomy" id="160064"/>
    <lineage>
        <taxon>Eukaryota</taxon>
        <taxon>Viridiplantae</taxon>
        <taxon>Chlorophyta</taxon>
        <taxon>core chlorophytes</taxon>
        <taxon>Pedinophyceae</taxon>
        <taxon>Pedinomonadales</taxon>
        <taxon>Pedinomonadaceae</taxon>
        <taxon>Pedinomonas</taxon>
    </lineage>
</organism>
<sequence length="1234" mass="140615">MNQHSSLFFNRCFDKNKLKGLISWSLKNYGEAVTLELVEKLKNVGFSWATNAGISLSIDDLKIPKEKSFLLSSAEQIYDNTVKEFSSGNLTTVERLQQLIDTWHRTSELLKQEVVQNFRRSDSLNPVYMMAFSGARGNISQVRQLVGMRGLMADPQGQIIDFPIRSNFREGLTLTEYVISCYGARKGIVDTALRTATAGYLTRRLVDVAQHVVVASYDCETNEGIFLTPLKEFSKILLGLNERLIGRVLGEDLESIGTKNESISQSMAYKIHQKYEKVFVRSPLTCKARTGICQLCYGWSLAHGELVSIGEAVGIIAAQSIGEPGTQLTMRTFHTGGVFSGELIDQIESAVSGIVTFSNFYKGTLVRTSYGKIGFLTRQAGFFFINEKTKIDFPAQTILFVREGQKIEANQIVGEYASTSTHQDQGIQATQLVTAPKQGEIFFEDVLFDYDENDEDDFEYKAYQLGSFWILSSQLEPNSFNYLSTFSFSKGDLIQKNASYLAITVVKTTDFDLFVSLSKKTSKAPTLNIKYLTFCSEKLFYSKGIYIAVVEFFHLNKKVFNSHFYPLLNNFQTLSFSLINFSLADKKQKETFKPKQSSLLFSTGKNPFLISQNLLVLSIFKKRYKVKSFEIFRKFNSTFLFSGECKKSTILKVKKGNYPFQSRKTKNQEKVENSAFLKKFYSSSIALFGAKFQKIKNSWNFKILKFSYLNLFNFKEKIDAQFFVLSFSLTNTNCLSFKDNFFNLKKYYLSNTFLKFSENYFFSLFFKKENPLESNFYFLVNNEKKNVLASFSFSKKIVYFPFFGNTVFFNSGLSKTKIFNKQIVDATLFKSTELTFVFKEILVNQKLKGFFTFQSNKDLLWGISPYSAIQTISLVGSEKILLPKLARTEKEDIYQWRQISNKLINENFILGKIEKKLTEKTEILKVIKPKNIDQFLFLTKSDLTGLSIQSNFTKNQMELGALIRPGEQIGENFSFPFSGQILAIKKNKILIRKAFPILFSSKAIFHVFPGDFIEQGLPLMTLSYKRLTTGDIVQGIPRIEQLFEARQTTTALHDQLYELFETYRTRMKLEKAVRKSFQTIQRILIDNIQRVYQTQGVTISDKHLEVIVRQMTSTVRILDGGRTQLLRGELKSIDWIEKINAGIDIQKAEYEPVLLGITKASLETESFISAASFQETTKILSRAAIEGRTDYLRGLKENVILGDRIPAGTSAPLINYLTKFSSDVGVSSTSSFLS</sequence>
<dbReference type="GO" id="GO:0003677">
    <property type="term" value="F:DNA binding"/>
    <property type="evidence" value="ECO:0007669"/>
    <property type="project" value="UniProtKB-UniRule"/>
</dbReference>
<comment type="catalytic activity">
    <reaction evidence="8">
        <text>RNA(n) + a ribonucleoside 5'-triphosphate = RNA(n+1) + diphosphate</text>
        <dbReference type="Rhea" id="RHEA:21248"/>
        <dbReference type="Rhea" id="RHEA-COMP:14527"/>
        <dbReference type="Rhea" id="RHEA-COMP:17342"/>
        <dbReference type="ChEBI" id="CHEBI:33019"/>
        <dbReference type="ChEBI" id="CHEBI:61557"/>
        <dbReference type="ChEBI" id="CHEBI:140395"/>
        <dbReference type="EC" id="2.7.7.6"/>
    </reaction>
</comment>
<evidence type="ECO:0000256" key="6">
    <source>
        <dbReference type="ARBA" id="ARBA00022833"/>
    </source>
</evidence>
<comment type="subunit">
    <text evidence="8">In plastids the minimal PEP RNA polymerase catalytic core is composed of four subunits: alpha, beta, beta', and beta''. When a (nuclear-encoded) sigma factor is associated with the core the holoenzyme is formed, which can initiate transcription.</text>
</comment>
<dbReference type="InterPro" id="IPR012756">
    <property type="entry name" value="DNA-dir_RpoC2_beta_pp"/>
</dbReference>
<dbReference type="CDD" id="cd02655">
    <property type="entry name" value="RNAP_beta'_C"/>
    <property type="match status" value="1"/>
</dbReference>